<name>A0A4S3TKL1_9EURY</name>
<accession>A0A4S3TKL1</accession>
<protein>
    <submittedName>
        <fullName evidence="2">Uncharacterized protein</fullName>
    </submittedName>
</protein>
<evidence type="ECO:0000256" key="1">
    <source>
        <dbReference type="SAM" id="MobiDB-lite"/>
    </source>
</evidence>
<gene>
    <name evidence="2" type="ORF">D8Y22_11740</name>
</gene>
<feature type="compositionally biased region" description="Basic and acidic residues" evidence="1">
    <location>
        <begin position="23"/>
        <end position="35"/>
    </location>
</feature>
<feature type="region of interest" description="Disordered" evidence="1">
    <location>
        <begin position="21"/>
        <end position="64"/>
    </location>
</feature>
<keyword evidence="3" id="KW-1185">Reference proteome</keyword>
<dbReference type="AlphaFoldDB" id="A0A4S3TKL1"/>
<sequence>MLETDRTEVVAVAEGSLRWPGVRLERPRETHDPGKGRMSPVTDRERPKRASGPTTDVNERLRTA</sequence>
<organism evidence="2 3">
    <name type="scientific">Salinadaptatus halalkaliphilus</name>
    <dbReference type="NCBI Taxonomy" id="2419781"/>
    <lineage>
        <taxon>Archaea</taxon>
        <taxon>Methanobacteriati</taxon>
        <taxon>Methanobacteriota</taxon>
        <taxon>Stenosarchaea group</taxon>
        <taxon>Halobacteria</taxon>
        <taxon>Halobacteriales</taxon>
        <taxon>Natrialbaceae</taxon>
        <taxon>Salinadaptatus</taxon>
    </lineage>
</organism>
<reference evidence="2 3" key="1">
    <citation type="submission" date="2018-10" db="EMBL/GenBank/DDBJ databases">
        <title>Natronolimnobius sp. XQ-INN 246 isolated from Inner Mongolia Autonomous Region of China.</title>
        <authorList>
            <person name="Xue Q."/>
        </authorList>
    </citation>
    <scope>NUCLEOTIDE SEQUENCE [LARGE SCALE GENOMIC DNA]</scope>
    <source>
        <strain evidence="2 3">XQ-INN 246</strain>
    </source>
</reference>
<dbReference type="Proteomes" id="UP000318864">
    <property type="component" value="Unassembled WGS sequence"/>
</dbReference>
<proteinExistence type="predicted"/>
<evidence type="ECO:0000313" key="3">
    <source>
        <dbReference type="Proteomes" id="UP000318864"/>
    </source>
</evidence>
<comment type="caution">
    <text evidence="2">The sequence shown here is derived from an EMBL/GenBank/DDBJ whole genome shotgun (WGS) entry which is preliminary data.</text>
</comment>
<evidence type="ECO:0000313" key="2">
    <source>
        <dbReference type="EMBL" id="THE64669.1"/>
    </source>
</evidence>
<dbReference type="EMBL" id="RBZW01000028">
    <property type="protein sequence ID" value="THE64669.1"/>
    <property type="molecule type" value="Genomic_DNA"/>
</dbReference>